<comment type="similarity">
    <text evidence="2 7">Belongs to the purine-cytosine permease (2.A.39) family.</text>
</comment>
<feature type="transmembrane region" description="Helical" evidence="9">
    <location>
        <begin position="213"/>
        <end position="233"/>
    </location>
</feature>
<sequence>MAVPSAVQSDTSNNAGLDGFEDPEKGTNSDIVEDGSVPPRGLKNIALKYLLAGRVELRGVLPVPLEERTSTRYSSYFSIWVCMNTNILAITFGMLGPTYGLSLRDCALTIIFFCMLTAVPPAYLGTLGPKTGLRQMIQARFSFGRYIVSVPVILNLATLTGFCVIASVIGGQCLAAISEESLTPVAGIVIICVLSLLISFCGYSVLHNYERFAWIPALIAIIITTGSGGSHLNQQVPMPPATPRGVLSLGMAIASYMIPFSGLASDFTTYLNPNFPSWRLFLYGFAGLVLPTIPLMVLGAAIGGAIGNVPAWEQGYEKNSVGGALAAMLLPTGGFGKFVVVALSLSLLGNNAATMYSITLNFQVLVPQLVYIPRYVFSVVITAILIPVSIKAAADFFLSLQNFISLIAYWCAAFIAVLITEHIVFRKRQYDTYDHSAWNSASKLPWGAAALTASVLSFALVVPSVAQAWFTGPIAKITGDIGFELAFATTTILYLPLRALEKKICKR</sequence>
<feature type="transmembrane region" description="Helical" evidence="9">
    <location>
        <begin position="146"/>
        <end position="170"/>
    </location>
</feature>
<feature type="transmembrane region" description="Helical" evidence="9">
    <location>
        <begin position="446"/>
        <end position="469"/>
    </location>
</feature>
<dbReference type="GO" id="GO:0022857">
    <property type="term" value="F:transmembrane transporter activity"/>
    <property type="evidence" value="ECO:0007669"/>
    <property type="project" value="InterPro"/>
</dbReference>
<keyword evidence="4 9" id="KW-0812">Transmembrane</keyword>
<dbReference type="InterPro" id="IPR001248">
    <property type="entry name" value="Pur-cyt_permease"/>
</dbReference>
<proteinExistence type="inferred from homology"/>
<keyword evidence="6 7" id="KW-0472">Membrane</keyword>
<name>A0A4Z0YSU1_9PEZI</name>
<dbReference type="PIRSF" id="PIRSF002744">
    <property type="entry name" value="Pur-cyt_permease"/>
    <property type="match status" value="1"/>
</dbReference>
<comment type="subcellular location">
    <subcellularLocation>
        <location evidence="1">Membrane</location>
        <topology evidence="1">Multi-pass membrane protein</topology>
    </subcellularLocation>
</comment>
<accession>A0A4Z0YSU1</accession>
<reference evidence="10 11" key="1">
    <citation type="submission" date="2019-03" db="EMBL/GenBank/DDBJ databases">
        <title>Draft genome sequence of Xylaria hypoxylon DSM 108379, a ubiquitous saprotrophic-parasitic fungi on hardwood.</title>
        <authorList>
            <person name="Buettner E."/>
            <person name="Leonhardt S."/>
            <person name="Gebauer A.M."/>
            <person name="Liers C."/>
            <person name="Hofrichter M."/>
            <person name="Kellner H."/>
        </authorList>
    </citation>
    <scope>NUCLEOTIDE SEQUENCE [LARGE SCALE GENOMIC DNA]</scope>
    <source>
        <strain evidence="10 11">DSM 108379</strain>
    </source>
</reference>
<evidence type="ECO:0000256" key="5">
    <source>
        <dbReference type="ARBA" id="ARBA00022989"/>
    </source>
</evidence>
<feature type="transmembrane region" description="Helical" evidence="9">
    <location>
        <begin position="280"/>
        <end position="306"/>
    </location>
</feature>
<evidence type="ECO:0000256" key="1">
    <source>
        <dbReference type="ARBA" id="ARBA00004141"/>
    </source>
</evidence>
<feature type="transmembrane region" description="Helical" evidence="9">
    <location>
        <begin position="369"/>
        <end position="390"/>
    </location>
</feature>
<feature type="compositionally biased region" description="Polar residues" evidence="8">
    <location>
        <begin position="1"/>
        <end position="15"/>
    </location>
</feature>
<evidence type="ECO:0000256" key="2">
    <source>
        <dbReference type="ARBA" id="ARBA00008974"/>
    </source>
</evidence>
<feature type="region of interest" description="Disordered" evidence="8">
    <location>
        <begin position="1"/>
        <end position="35"/>
    </location>
</feature>
<evidence type="ECO:0000256" key="7">
    <source>
        <dbReference type="PIRNR" id="PIRNR002744"/>
    </source>
</evidence>
<dbReference type="GO" id="GO:0005886">
    <property type="term" value="C:plasma membrane"/>
    <property type="evidence" value="ECO:0007669"/>
    <property type="project" value="TreeGrafter"/>
</dbReference>
<evidence type="ECO:0000313" key="10">
    <source>
        <dbReference type="EMBL" id="TGJ80566.1"/>
    </source>
</evidence>
<keyword evidence="11" id="KW-1185">Reference proteome</keyword>
<keyword evidence="5 9" id="KW-1133">Transmembrane helix</keyword>
<comment type="caution">
    <text evidence="10">The sequence shown here is derived from an EMBL/GenBank/DDBJ whole genome shotgun (WGS) entry which is preliminary data.</text>
</comment>
<dbReference type="Gene3D" id="1.10.4160.10">
    <property type="entry name" value="Hydantoin permease"/>
    <property type="match status" value="1"/>
</dbReference>
<evidence type="ECO:0000256" key="3">
    <source>
        <dbReference type="ARBA" id="ARBA00022448"/>
    </source>
</evidence>
<dbReference type="EMBL" id="SKBN01000214">
    <property type="protein sequence ID" value="TGJ80566.1"/>
    <property type="molecule type" value="Genomic_DNA"/>
</dbReference>
<evidence type="ECO:0008006" key="12">
    <source>
        <dbReference type="Google" id="ProtNLM"/>
    </source>
</evidence>
<evidence type="ECO:0000313" key="11">
    <source>
        <dbReference type="Proteomes" id="UP000297716"/>
    </source>
</evidence>
<keyword evidence="3 7" id="KW-0813">Transport</keyword>
<dbReference type="PANTHER" id="PTHR31806">
    <property type="entry name" value="PURINE-CYTOSINE PERMEASE FCY2-RELATED"/>
    <property type="match status" value="1"/>
</dbReference>
<dbReference type="STRING" id="37992.A0A4Z0YSU1"/>
<dbReference type="AlphaFoldDB" id="A0A4Z0YSU1"/>
<protein>
    <recommendedName>
        <fullName evidence="12">Purine-cytosine permease</fullName>
    </recommendedName>
</protein>
<feature type="transmembrane region" description="Helical" evidence="9">
    <location>
        <begin position="107"/>
        <end position="125"/>
    </location>
</feature>
<feature type="transmembrane region" description="Helical" evidence="9">
    <location>
        <begin position="481"/>
        <end position="500"/>
    </location>
</feature>
<dbReference type="InterPro" id="IPR026030">
    <property type="entry name" value="Pur-cyt_permease_Fcy2/21/22"/>
</dbReference>
<feature type="transmembrane region" description="Helical" evidence="9">
    <location>
        <begin position="245"/>
        <end position="268"/>
    </location>
</feature>
<dbReference type="Proteomes" id="UP000297716">
    <property type="component" value="Unassembled WGS sequence"/>
</dbReference>
<organism evidence="10 11">
    <name type="scientific">Xylaria hypoxylon</name>
    <dbReference type="NCBI Taxonomy" id="37992"/>
    <lineage>
        <taxon>Eukaryota</taxon>
        <taxon>Fungi</taxon>
        <taxon>Dikarya</taxon>
        <taxon>Ascomycota</taxon>
        <taxon>Pezizomycotina</taxon>
        <taxon>Sordariomycetes</taxon>
        <taxon>Xylariomycetidae</taxon>
        <taxon>Xylariales</taxon>
        <taxon>Xylariaceae</taxon>
        <taxon>Xylaria</taxon>
    </lineage>
</organism>
<feature type="transmembrane region" description="Helical" evidence="9">
    <location>
        <begin position="182"/>
        <end position="206"/>
    </location>
</feature>
<evidence type="ECO:0000256" key="9">
    <source>
        <dbReference type="SAM" id="Phobius"/>
    </source>
</evidence>
<feature type="transmembrane region" description="Helical" evidence="9">
    <location>
        <begin position="326"/>
        <end position="348"/>
    </location>
</feature>
<dbReference type="PANTHER" id="PTHR31806:SF5">
    <property type="entry name" value="PURINE-CYTOSINE PERMEASE FCY21"/>
    <property type="match status" value="1"/>
</dbReference>
<evidence type="ECO:0000256" key="4">
    <source>
        <dbReference type="ARBA" id="ARBA00022692"/>
    </source>
</evidence>
<evidence type="ECO:0000256" key="8">
    <source>
        <dbReference type="SAM" id="MobiDB-lite"/>
    </source>
</evidence>
<feature type="transmembrane region" description="Helical" evidence="9">
    <location>
        <begin position="402"/>
        <end position="425"/>
    </location>
</feature>
<feature type="transmembrane region" description="Helical" evidence="9">
    <location>
        <begin position="76"/>
        <end position="95"/>
    </location>
</feature>
<evidence type="ECO:0000256" key="6">
    <source>
        <dbReference type="ARBA" id="ARBA00023136"/>
    </source>
</evidence>
<dbReference type="OrthoDB" id="2116389at2759"/>
<dbReference type="Pfam" id="PF02133">
    <property type="entry name" value="Transp_cyt_pur"/>
    <property type="match status" value="1"/>
</dbReference>
<gene>
    <name evidence="10" type="ORF">E0Z10_g8202</name>
</gene>